<feature type="non-terminal residue" evidence="1">
    <location>
        <position position="136"/>
    </location>
</feature>
<sequence length="136" mass="15777">EEIGQLTKLKWLGLIDCSKLKRIPAGVFCKLSRLEELYMSNSFNEWEAEGQSSLVELKALSCLIALEIYIPNAKIIPEDFSFEKLQRYIIFIGEASNSEWDWNWSRVRDYSRTLKLSLQTSIRFLNNGVKVLLKKA</sequence>
<organism evidence="1 2">
    <name type="scientific">Gossypium aridum</name>
    <name type="common">American cotton</name>
    <name type="synonym">Erioxylum aridum</name>
    <dbReference type="NCBI Taxonomy" id="34290"/>
    <lineage>
        <taxon>Eukaryota</taxon>
        <taxon>Viridiplantae</taxon>
        <taxon>Streptophyta</taxon>
        <taxon>Embryophyta</taxon>
        <taxon>Tracheophyta</taxon>
        <taxon>Spermatophyta</taxon>
        <taxon>Magnoliopsida</taxon>
        <taxon>eudicotyledons</taxon>
        <taxon>Gunneridae</taxon>
        <taxon>Pentapetalae</taxon>
        <taxon>rosids</taxon>
        <taxon>malvids</taxon>
        <taxon>Malvales</taxon>
        <taxon>Malvaceae</taxon>
        <taxon>Malvoideae</taxon>
        <taxon>Gossypium</taxon>
    </lineage>
</organism>
<feature type="non-terminal residue" evidence="1">
    <location>
        <position position="1"/>
    </location>
</feature>
<comment type="caution">
    <text evidence="1">The sequence shown here is derived from an EMBL/GenBank/DDBJ whole genome shotgun (WGS) entry which is preliminary data.</text>
</comment>
<keyword evidence="2" id="KW-1185">Reference proteome</keyword>
<name>A0A7J8XLA2_GOSAI</name>
<proteinExistence type="predicted"/>
<dbReference type="AlphaFoldDB" id="A0A7J8XLA2"/>
<dbReference type="InterPro" id="IPR032675">
    <property type="entry name" value="LRR_dom_sf"/>
</dbReference>
<accession>A0A7J8XLA2</accession>
<evidence type="ECO:0000313" key="1">
    <source>
        <dbReference type="EMBL" id="MBA0687714.1"/>
    </source>
</evidence>
<dbReference type="Proteomes" id="UP000593577">
    <property type="component" value="Unassembled WGS sequence"/>
</dbReference>
<dbReference type="Gene3D" id="3.80.10.10">
    <property type="entry name" value="Ribonuclease Inhibitor"/>
    <property type="match status" value="1"/>
</dbReference>
<protein>
    <recommendedName>
        <fullName evidence="3">Disease resistance protein</fullName>
    </recommendedName>
</protein>
<dbReference type="SUPFAM" id="SSF52058">
    <property type="entry name" value="L domain-like"/>
    <property type="match status" value="1"/>
</dbReference>
<reference evidence="1 2" key="1">
    <citation type="journal article" date="2019" name="Genome Biol. Evol.">
        <title>Insights into the evolution of the New World diploid cottons (Gossypium, subgenus Houzingenia) based on genome sequencing.</title>
        <authorList>
            <person name="Grover C.E."/>
            <person name="Arick M.A. 2nd"/>
            <person name="Thrash A."/>
            <person name="Conover J.L."/>
            <person name="Sanders W.S."/>
            <person name="Peterson D.G."/>
            <person name="Frelichowski J.E."/>
            <person name="Scheffler J.A."/>
            <person name="Scheffler B.E."/>
            <person name="Wendel J.F."/>
        </authorList>
    </citation>
    <scope>NUCLEOTIDE SEQUENCE [LARGE SCALE GENOMIC DNA]</scope>
    <source>
        <strain evidence="1">185</strain>
        <tissue evidence="1">Leaf</tissue>
    </source>
</reference>
<evidence type="ECO:0008006" key="3">
    <source>
        <dbReference type="Google" id="ProtNLM"/>
    </source>
</evidence>
<dbReference type="EMBL" id="JABFAA010000007">
    <property type="protein sequence ID" value="MBA0687714.1"/>
    <property type="molecule type" value="Genomic_DNA"/>
</dbReference>
<evidence type="ECO:0000313" key="2">
    <source>
        <dbReference type="Proteomes" id="UP000593577"/>
    </source>
</evidence>
<gene>
    <name evidence="1" type="ORF">Goari_015226</name>
</gene>